<dbReference type="AlphaFoldDB" id="A0A165ER80"/>
<organism evidence="2 3">
    <name type="scientific">Exidia glandulosa HHB12029</name>
    <dbReference type="NCBI Taxonomy" id="1314781"/>
    <lineage>
        <taxon>Eukaryota</taxon>
        <taxon>Fungi</taxon>
        <taxon>Dikarya</taxon>
        <taxon>Basidiomycota</taxon>
        <taxon>Agaricomycotina</taxon>
        <taxon>Agaricomycetes</taxon>
        <taxon>Auriculariales</taxon>
        <taxon>Exidiaceae</taxon>
        <taxon>Exidia</taxon>
    </lineage>
</organism>
<dbReference type="EMBL" id="KV426123">
    <property type="protein sequence ID" value="KZV87512.1"/>
    <property type="molecule type" value="Genomic_DNA"/>
</dbReference>
<evidence type="ECO:0000313" key="2">
    <source>
        <dbReference type="EMBL" id="KZV87512.1"/>
    </source>
</evidence>
<dbReference type="Proteomes" id="UP000077266">
    <property type="component" value="Unassembled WGS sequence"/>
</dbReference>
<evidence type="ECO:0000256" key="1">
    <source>
        <dbReference type="SAM" id="MobiDB-lite"/>
    </source>
</evidence>
<reference evidence="2 3" key="1">
    <citation type="journal article" date="2016" name="Mol. Biol. Evol.">
        <title>Comparative Genomics of Early-Diverging Mushroom-Forming Fungi Provides Insights into the Origins of Lignocellulose Decay Capabilities.</title>
        <authorList>
            <person name="Nagy L.G."/>
            <person name="Riley R."/>
            <person name="Tritt A."/>
            <person name="Adam C."/>
            <person name="Daum C."/>
            <person name="Floudas D."/>
            <person name="Sun H."/>
            <person name="Yadav J.S."/>
            <person name="Pangilinan J."/>
            <person name="Larsson K.H."/>
            <person name="Matsuura K."/>
            <person name="Barry K."/>
            <person name="Labutti K."/>
            <person name="Kuo R."/>
            <person name="Ohm R.A."/>
            <person name="Bhattacharya S.S."/>
            <person name="Shirouzu T."/>
            <person name="Yoshinaga Y."/>
            <person name="Martin F.M."/>
            <person name="Grigoriev I.V."/>
            <person name="Hibbett D.S."/>
        </authorList>
    </citation>
    <scope>NUCLEOTIDE SEQUENCE [LARGE SCALE GENOMIC DNA]</scope>
    <source>
        <strain evidence="2 3">HHB12029</strain>
    </source>
</reference>
<evidence type="ECO:0000313" key="3">
    <source>
        <dbReference type="Proteomes" id="UP000077266"/>
    </source>
</evidence>
<gene>
    <name evidence="2" type="ORF">EXIGLDRAFT_839919</name>
</gene>
<feature type="compositionally biased region" description="Basic and acidic residues" evidence="1">
    <location>
        <begin position="18"/>
        <end position="33"/>
    </location>
</feature>
<name>A0A165ER80_EXIGL</name>
<proteinExistence type="predicted"/>
<feature type="region of interest" description="Disordered" evidence="1">
    <location>
        <begin position="133"/>
        <end position="196"/>
    </location>
</feature>
<accession>A0A165ER80</accession>
<keyword evidence="3" id="KW-1185">Reference proteome</keyword>
<feature type="region of interest" description="Disordered" evidence="1">
    <location>
        <begin position="1"/>
        <end position="34"/>
    </location>
</feature>
<sequence length="223" mass="24686">MLAPNEAYRGSVSHLRSRRDVHLPREQPEDSHGLHSVVTSLLARDLELSVDPNGFVQAVGTVGHAVQRTAHENNPPEQRSKNADKFQQISAQNHQTIDRATDSIRRGAQEGFPVDDAQAALALALKSEARLTSAGEHMRKAQDAGNPLSGGGHTFAQDHHTKRGGAYAKDANSAEGLQERKEQQHAEQEYMDRARRMQQSPERLALLGYCTVELPLYNVYRVI</sequence>
<protein>
    <submittedName>
        <fullName evidence="2">Uncharacterized protein</fullName>
    </submittedName>
</protein>
<dbReference type="InParanoid" id="A0A165ER80"/>
<feature type="compositionally biased region" description="Basic and acidic residues" evidence="1">
    <location>
        <begin position="177"/>
        <end position="195"/>
    </location>
</feature>